<dbReference type="OrthoDB" id="636957at2"/>
<sequence length="341" mass="40483">MKFIKNPISITLLFLCVFGYSQTKLLPNGDDYYHSYSKANDTVRIYDIGDNLVREAYLKQDRAVDFYNETIFWTHLESRYLLERNKFIKPANTVSYLYTKEIELEILSGGENGRLIHRPYIVSTYGFNDLNGSEDNYMDNPLNHTDYITKNYSNAKKSSNTEILKSKYQPETKIIKKYNEKENIHSCIFYSNDVKHLELFIRFNNQGLISDLLYIKTYSRGAKDESKNMWLKKMQYDDLGNIIEEKEWRFKDTNQVENFITEKGEDLFLSVIFENPANYLDLNMVLSITVEYDDKFATKYTSFRGSDKMEINYTFDDKKRLITSKYYNNGMYVTKYSYLYN</sequence>
<name>E6XD53_CELAD</name>
<organism evidence="1 2">
    <name type="scientific">Cellulophaga algicola (strain DSM 14237 / IC166 / ACAM 630)</name>
    <dbReference type="NCBI Taxonomy" id="688270"/>
    <lineage>
        <taxon>Bacteria</taxon>
        <taxon>Pseudomonadati</taxon>
        <taxon>Bacteroidota</taxon>
        <taxon>Flavobacteriia</taxon>
        <taxon>Flavobacteriales</taxon>
        <taxon>Flavobacteriaceae</taxon>
        <taxon>Cellulophaga</taxon>
    </lineage>
</organism>
<dbReference type="EMBL" id="CP002453">
    <property type="protein sequence ID" value="ADV51240.1"/>
    <property type="molecule type" value="Genomic_DNA"/>
</dbReference>
<dbReference type="Proteomes" id="UP000008634">
    <property type="component" value="Chromosome"/>
</dbReference>
<evidence type="ECO:0000313" key="1">
    <source>
        <dbReference type="EMBL" id="ADV51240.1"/>
    </source>
</evidence>
<accession>E6XD53</accession>
<dbReference type="HOGENOM" id="CLU_859686_0_0_10"/>
<reference evidence="1 2" key="1">
    <citation type="journal article" date="2010" name="Stand. Genomic Sci.">
        <title>Complete genome sequence of Cellulophaga algicola type strain (IC166).</title>
        <authorList>
            <person name="Abt B."/>
            <person name="Lu M."/>
            <person name="Misra M."/>
            <person name="Han C."/>
            <person name="Nolan M."/>
            <person name="Lucas S."/>
            <person name="Hammon N."/>
            <person name="Deshpande S."/>
            <person name="Cheng J.F."/>
            <person name="Tapia R."/>
            <person name="Goodwin L."/>
            <person name="Pitluck S."/>
            <person name="Liolios K."/>
            <person name="Pagani I."/>
            <person name="Ivanova N."/>
            <person name="Mavromatis K."/>
            <person name="Ovchinikova G."/>
            <person name="Pati A."/>
            <person name="Chen A."/>
            <person name="Palaniappan K."/>
            <person name="Land M."/>
            <person name="Hauser L."/>
            <person name="Chang Y.J."/>
            <person name="Jeffries C.D."/>
            <person name="Detter J.C."/>
            <person name="Brambilla E."/>
            <person name="Rohde M."/>
            <person name="Tindall B.J."/>
            <person name="Goker M."/>
            <person name="Woyke T."/>
            <person name="Bristow J."/>
            <person name="Eisen J.A."/>
            <person name="Markowitz V."/>
            <person name="Hugenholtz P."/>
            <person name="Kyrpides N.C."/>
            <person name="Klenk H.P."/>
            <person name="Lapidus A."/>
        </authorList>
    </citation>
    <scope>NUCLEOTIDE SEQUENCE [LARGE SCALE GENOMIC DNA]</scope>
    <source>
        <strain evidence="2">DSM 14237 / IC166 / ACAM 630</strain>
    </source>
</reference>
<proteinExistence type="predicted"/>
<dbReference type="AlphaFoldDB" id="E6XD53"/>
<dbReference type="RefSeq" id="WP_013552689.1">
    <property type="nucleotide sequence ID" value="NC_014934.1"/>
</dbReference>
<dbReference type="KEGG" id="cao:Celal_3996"/>
<gene>
    <name evidence="1" type="ordered locus">Celal_3996</name>
</gene>
<protein>
    <submittedName>
        <fullName evidence="1">Uncharacterized protein</fullName>
    </submittedName>
</protein>
<evidence type="ECO:0000313" key="2">
    <source>
        <dbReference type="Proteomes" id="UP000008634"/>
    </source>
</evidence>
<dbReference type="STRING" id="688270.Celal_3996"/>
<keyword evidence="2" id="KW-1185">Reference proteome</keyword>